<evidence type="ECO:0000256" key="2">
    <source>
        <dbReference type="SAM" id="Phobius"/>
    </source>
</evidence>
<dbReference type="Proteomes" id="UP000316628">
    <property type="component" value="Unassembled WGS sequence"/>
</dbReference>
<evidence type="ECO:0000256" key="1">
    <source>
        <dbReference type="SAM" id="MobiDB-lite"/>
    </source>
</evidence>
<dbReference type="EMBL" id="VFPP01000001">
    <property type="protein sequence ID" value="TQM78389.1"/>
    <property type="molecule type" value="Genomic_DNA"/>
</dbReference>
<keyword evidence="4" id="KW-1185">Reference proteome</keyword>
<evidence type="ECO:0000313" key="3">
    <source>
        <dbReference type="EMBL" id="TQM78389.1"/>
    </source>
</evidence>
<keyword evidence="2" id="KW-1133">Transmembrane helix</keyword>
<feature type="compositionally biased region" description="Low complexity" evidence="1">
    <location>
        <begin position="63"/>
        <end position="104"/>
    </location>
</feature>
<dbReference type="AlphaFoldDB" id="A0A543J6C2"/>
<dbReference type="RefSeq" id="WP_141975132.1">
    <property type="nucleotide sequence ID" value="NZ_VFPP01000001.1"/>
</dbReference>
<feature type="transmembrane region" description="Helical" evidence="2">
    <location>
        <begin position="6"/>
        <end position="27"/>
    </location>
</feature>
<accession>A0A543J6C2</accession>
<keyword evidence="2" id="KW-0472">Membrane</keyword>
<organism evidence="3 4">
    <name type="scientific">Saccharothrix saharensis</name>
    <dbReference type="NCBI Taxonomy" id="571190"/>
    <lineage>
        <taxon>Bacteria</taxon>
        <taxon>Bacillati</taxon>
        <taxon>Actinomycetota</taxon>
        <taxon>Actinomycetes</taxon>
        <taxon>Pseudonocardiales</taxon>
        <taxon>Pseudonocardiaceae</taxon>
        <taxon>Saccharothrix</taxon>
    </lineage>
</organism>
<keyword evidence="2" id="KW-0812">Transmembrane</keyword>
<dbReference type="OrthoDB" id="3700795at2"/>
<feature type="region of interest" description="Disordered" evidence="1">
    <location>
        <begin position="61"/>
        <end position="121"/>
    </location>
</feature>
<gene>
    <name evidence="3" type="ORF">FHX81_0655</name>
</gene>
<protein>
    <submittedName>
        <fullName evidence="3">Uncharacterized protein</fullName>
    </submittedName>
</protein>
<comment type="caution">
    <text evidence="3">The sequence shown here is derived from an EMBL/GenBank/DDBJ whole genome shotgun (WGS) entry which is preliminary data.</text>
</comment>
<feature type="transmembrane region" description="Helical" evidence="2">
    <location>
        <begin position="34"/>
        <end position="55"/>
    </location>
</feature>
<name>A0A543J6C2_9PSEU</name>
<proteinExistence type="predicted"/>
<sequence>MTTGNAVVTALTALCAALGGLVGLHLLDLDFKRAVTVVVVGGLFGVVVALGLLTVDRRPTPHRVPAAQREPAPAAPREPVRALAEPEPAAANRTWWSETPARPATAPPPASAEPRPSRDGYDVDSAVVAQCPRCGDFRLDLEQGADTYAFRCRNPRCGHRWEWRAGAPWPTTVVRRNLTG</sequence>
<reference evidence="3 4" key="1">
    <citation type="submission" date="2019-06" db="EMBL/GenBank/DDBJ databases">
        <title>Sequencing the genomes of 1000 actinobacteria strains.</title>
        <authorList>
            <person name="Klenk H.-P."/>
        </authorList>
    </citation>
    <scope>NUCLEOTIDE SEQUENCE [LARGE SCALE GENOMIC DNA]</scope>
    <source>
        <strain evidence="3 4">DSM 45456</strain>
    </source>
</reference>
<evidence type="ECO:0000313" key="4">
    <source>
        <dbReference type="Proteomes" id="UP000316628"/>
    </source>
</evidence>